<name>A8BC11_GIAIC</name>
<dbReference type="OMA" id="ICAMNDE"/>
<keyword evidence="2" id="KW-1185">Reference proteome</keyword>
<dbReference type="RefSeq" id="XP_001708113.1">
    <property type="nucleotide sequence ID" value="XM_001708061.1"/>
</dbReference>
<dbReference type="VEuPathDB" id="GiardiaDB:GL50803_11446"/>
<comment type="caution">
    <text evidence="1">The sequence shown here is derived from an EMBL/GenBank/DDBJ whole genome shotgun (WGS) entry which is preliminary data.</text>
</comment>
<sequence>MSLRFIKELEAGNFNEVEKILVDTPHVLSASKSLMAYGRARKMLSDPETYPGVTEYLTTLGLNPAFAGEFVENDQFISFCSSALNLSEANAVYSVPPIFKVMEAMVSCSPQLKKVVSQLLPALGSFVAQASKDYIKAGYAFLIAQILKHGVQFSTEVLRELADMIRQELRACADYSTQILLVEILLRIRNRIPDVSAIAFSPAIQMHFNSLTKMNFLRTINTLICAMNDEFGTIGSGDVFKVRYLLYSGGTISYDNTNLSISLGEGIIFCGRMSLCTMLPNIGLIRLPYDILSKMQLSYRKCLLIIGISMSSLSINSPFHVKLREAQQSNLDQNVTLRFSIPNQDDVYAFRDEVGCLISSTRLLAASAASASSCTATEQSVDEVAGGLSFCSVEAMSQMSQLALLDEDNVQRGARQTDRRSSIFLLFVDRSPKNPKVTCLTPRTPRMELPERFHHSKTPQIHANSLDSEDLTQKKTITNLNDISISSIDPDVKTLKNDHVYPLEKDNHSFTINTGTTHSKLHVHDILPPELATALPPSLCTQDRTATPRKDLTAIKARHATELVEFKKKHALKFTVLRQQLLQDKDAILTIANEFTAEMQLGIEIFTDTEQDIKAAMSMYHDESSALLERHKRELLLASAIGPCSNGHQSSREAKRAQLQFLRQQRLSKVPHD</sequence>
<dbReference type="Proteomes" id="UP000001548">
    <property type="component" value="Unassembled WGS sequence"/>
</dbReference>
<reference evidence="1 2" key="1">
    <citation type="journal article" date="2007" name="Science">
        <title>Genomic minimalism in the early diverging intestinal parasite Giardia lamblia.</title>
        <authorList>
            <person name="Morrison H.G."/>
            <person name="McArthur A.G."/>
            <person name="Gillin F.D."/>
            <person name="Aley S.B."/>
            <person name="Adam R.D."/>
            <person name="Olsen G.J."/>
            <person name="Best A.A."/>
            <person name="Cande W.Z."/>
            <person name="Chen F."/>
            <person name="Cipriano M.J."/>
            <person name="Davids B.J."/>
            <person name="Dawson S.C."/>
            <person name="Elmendorf H.G."/>
            <person name="Hehl A.B."/>
            <person name="Holder M.E."/>
            <person name="Huse S.M."/>
            <person name="Kim U.U."/>
            <person name="Lasek-Nesselquist E."/>
            <person name="Manning G."/>
            <person name="Nigam A."/>
            <person name="Nixon J.E."/>
            <person name="Palm D."/>
            <person name="Passamaneck N.E."/>
            <person name="Prabhu A."/>
            <person name="Reich C.I."/>
            <person name="Reiner D.S."/>
            <person name="Samuelson J."/>
            <person name="Svard S.G."/>
            <person name="Sogin M.L."/>
        </authorList>
    </citation>
    <scope>NUCLEOTIDE SEQUENCE [LARGE SCALE GENOMIC DNA]</scope>
    <source>
        <strain evidence="1 2">WB C6</strain>
    </source>
</reference>
<dbReference type="GeneID" id="5701022"/>
<gene>
    <name evidence="1" type="ORF">GL50803_0011446</name>
</gene>
<protein>
    <submittedName>
        <fullName evidence="1">Uncharacterized protein</fullName>
    </submittedName>
</protein>
<dbReference type="EMBL" id="AACB03000001">
    <property type="protein sequence ID" value="KAE8305196.1"/>
    <property type="molecule type" value="Genomic_DNA"/>
</dbReference>
<evidence type="ECO:0000313" key="1">
    <source>
        <dbReference type="EMBL" id="KAE8305196.1"/>
    </source>
</evidence>
<accession>A8BC11</accession>
<dbReference type="KEGG" id="gla:GL50803_0011446"/>
<organism evidence="1 2">
    <name type="scientific">Giardia intestinalis (strain ATCC 50803 / WB clone C6)</name>
    <name type="common">Giardia lamblia</name>
    <dbReference type="NCBI Taxonomy" id="184922"/>
    <lineage>
        <taxon>Eukaryota</taxon>
        <taxon>Metamonada</taxon>
        <taxon>Diplomonadida</taxon>
        <taxon>Hexamitidae</taxon>
        <taxon>Giardiinae</taxon>
        <taxon>Giardia</taxon>
    </lineage>
</organism>
<evidence type="ECO:0000313" key="2">
    <source>
        <dbReference type="Proteomes" id="UP000001548"/>
    </source>
</evidence>
<dbReference type="AlphaFoldDB" id="A8BC11"/>
<dbReference type="HOGENOM" id="CLU_408534_0_0_1"/>
<proteinExistence type="predicted"/>